<dbReference type="InterPro" id="IPR021027">
    <property type="entry name" value="Transposase_put_HTH"/>
</dbReference>
<accession>A0ABU5GPD8</accession>
<evidence type="ECO:0000313" key="3">
    <source>
        <dbReference type="Proteomes" id="UP001294570"/>
    </source>
</evidence>
<evidence type="ECO:0000313" key="2">
    <source>
        <dbReference type="EMBL" id="MDY7218614.1"/>
    </source>
</evidence>
<sequence length="81" mass="9697">MSKQVLKAYKYRLYPTVEQQVFFAKSFGCARFVYNKMLHDKVEHYEKTKTTLRNTPAQYKKEFEWLKEVDSLALANVQLDL</sequence>
<reference evidence="2 3" key="1">
    <citation type="submission" date="2023-12" db="EMBL/GenBank/DDBJ databases">
        <title>Denitrificimonas halotolerans sp. nov.,a novel species isolated from landfill leachate.</title>
        <authorList>
            <person name="Wang S."/>
        </authorList>
    </citation>
    <scope>NUCLEOTIDE SEQUENCE [LARGE SCALE GENOMIC DNA]</scope>
    <source>
        <strain evidence="2 3">JX-1</strain>
    </source>
</reference>
<keyword evidence="3" id="KW-1185">Reference proteome</keyword>
<organism evidence="2 3">
    <name type="scientific">Denitrificimonas halotolerans</name>
    <dbReference type="NCBI Taxonomy" id="3098930"/>
    <lineage>
        <taxon>Bacteria</taxon>
        <taxon>Pseudomonadati</taxon>
        <taxon>Pseudomonadota</taxon>
        <taxon>Gammaproteobacteria</taxon>
        <taxon>Pseudomonadales</taxon>
        <taxon>Pseudomonadaceae</taxon>
        <taxon>Denitrificimonas</taxon>
    </lineage>
</organism>
<feature type="domain" description="Transposase putative helix-turn-helix" evidence="1">
    <location>
        <begin position="1"/>
        <end position="49"/>
    </location>
</feature>
<proteinExistence type="predicted"/>
<name>A0ABU5GPD8_9GAMM</name>
<gene>
    <name evidence="2" type="ORF">TOI97_03345</name>
</gene>
<dbReference type="Pfam" id="PF12323">
    <property type="entry name" value="HTH_OrfB_IS605"/>
    <property type="match status" value="1"/>
</dbReference>
<dbReference type="EMBL" id="JAXIVU010000003">
    <property type="protein sequence ID" value="MDY7218614.1"/>
    <property type="molecule type" value="Genomic_DNA"/>
</dbReference>
<dbReference type="Proteomes" id="UP001294570">
    <property type="component" value="Unassembled WGS sequence"/>
</dbReference>
<comment type="caution">
    <text evidence="2">The sequence shown here is derived from an EMBL/GenBank/DDBJ whole genome shotgun (WGS) entry which is preliminary data.</text>
</comment>
<protein>
    <submittedName>
        <fullName evidence="2">Helix-turn-helix domain-containing protein</fullName>
    </submittedName>
</protein>
<evidence type="ECO:0000259" key="1">
    <source>
        <dbReference type="Pfam" id="PF12323"/>
    </source>
</evidence>
<dbReference type="RefSeq" id="WP_321552713.1">
    <property type="nucleotide sequence ID" value="NZ_JAXIVU010000003.1"/>
</dbReference>